<evidence type="ECO:0000313" key="1">
    <source>
        <dbReference type="EMBL" id="GAA4033919.1"/>
    </source>
</evidence>
<dbReference type="RefSeq" id="WP_345053080.1">
    <property type="nucleotide sequence ID" value="NZ_BAABDK010000015.1"/>
</dbReference>
<comment type="caution">
    <text evidence="1">The sequence shown here is derived from an EMBL/GenBank/DDBJ whole genome shotgun (WGS) entry which is preliminary data.</text>
</comment>
<sequence length="141" mass="15118">MPFPVNLLLTWADCDAAKESLELELRVFTVRDSVLDLRADQATDRATDRASTRQSLTDTVARLTPLVAGLAAGTAERLTNERLLRSATRRLEDLNVAPVAGAGAGVTAFLQAVDVRQVAVQVPELQQAIAEVTAHRATLTA</sequence>
<evidence type="ECO:0000313" key="2">
    <source>
        <dbReference type="Proteomes" id="UP001501469"/>
    </source>
</evidence>
<reference evidence="2" key="1">
    <citation type="journal article" date="2019" name="Int. J. Syst. Evol. Microbiol.">
        <title>The Global Catalogue of Microorganisms (GCM) 10K type strain sequencing project: providing services to taxonomists for standard genome sequencing and annotation.</title>
        <authorList>
            <consortium name="The Broad Institute Genomics Platform"/>
            <consortium name="The Broad Institute Genome Sequencing Center for Infectious Disease"/>
            <person name="Wu L."/>
            <person name="Ma J."/>
        </authorList>
    </citation>
    <scope>NUCLEOTIDE SEQUENCE [LARGE SCALE GENOMIC DNA]</scope>
    <source>
        <strain evidence="2">JCM 17225</strain>
    </source>
</reference>
<keyword evidence="2" id="KW-1185">Reference proteome</keyword>
<name>A0ABP7U281_9BACT</name>
<dbReference type="EMBL" id="BAABDK010000015">
    <property type="protein sequence ID" value="GAA4033919.1"/>
    <property type="molecule type" value="Genomic_DNA"/>
</dbReference>
<dbReference type="Proteomes" id="UP001501469">
    <property type="component" value="Unassembled WGS sequence"/>
</dbReference>
<proteinExistence type="predicted"/>
<organism evidence="1 2">
    <name type="scientific">Hymenobacter glaciei</name>
    <dbReference type="NCBI Taxonomy" id="877209"/>
    <lineage>
        <taxon>Bacteria</taxon>
        <taxon>Pseudomonadati</taxon>
        <taxon>Bacteroidota</taxon>
        <taxon>Cytophagia</taxon>
        <taxon>Cytophagales</taxon>
        <taxon>Hymenobacteraceae</taxon>
        <taxon>Hymenobacter</taxon>
    </lineage>
</organism>
<protein>
    <submittedName>
        <fullName evidence="1">Uncharacterized protein</fullName>
    </submittedName>
</protein>
<accession>A0ABP7U281</accession>
<gene>
    <name evidence="1" type="ORF">GCM10022409_17810</name>
</gene>